<comment type="cofactor">
    <cofactor evidence="1 18">
        <name>Mn(2+)</name>
        <dbReference type="ChEBI" id="CHEBI:29035"/>
    </cofactor>
</comment>
<dbReference type="SUPFAM" id="SSF53098">
    <property type="entry name" value="Ribonuclease H-like"/>
    <property type="match status" value="1"/>
</dbReference>
<dbReference type="Pfam" id="PF00929">
    <property type="entry name" value="RNase_T"/>
    <property type="match status" value="1"/>
</dbReference>
<evidence type="ECO:0000313" key="21">
    <source>
        <dbReference type="Proteomes" id="UP000253728"/>
    </source>
</evidence>
<comment type="catalytic activity">
    <reaction evidence="14 18">
        <text>DNA(n) + a 2'-deoxyribonucleoside 5'-triphosphate = DNA(n+1) + diphosphate</text>
        <dbReference type="Rhea" id="RHEA:22508"/>
        <dbReference type="Rhea" id="RHEA-COMP:17339"/>
        <dbReference type="Rhea" id="RHEA-COMP:17340"/>
        <dbReference type="ChEBI" id="CHEBI:33019"/>
        <dbReference type="ChEBI" id="CHEBI:61560"/>
        <dbReference type="ChEBI" id="CHEBI:173112"/>
        <dbReference type="EC" id="2.7.7.7"/>
    </reaction>
</comment>
<evidence type="ECO:0000256" key="8">
    <source>
        <dbReference type="ARBA" id="ARBA00022723"/>
    </source>
</evidence>
<evidence type="ECO:0000256" key="9">
    <source>
        <dbReference type="ARBA" id="ARBA00022801"/>
    </source>
</evidence>
<dbReference type="InterPro" id="IPR006309">
    <property type="entry name" value="DnaQ_proteo"/>
</dbReference>
<keyword evidence="5 18" id="KW-0548">Nucleotidyltransferase</keyword>
<evidence type="ECO:0000313" key="20">
    <source>
        <dbReference type="EMBL" id="SSZ30429.1"/>
    </source>
</evidence>
<keyword evidence="11 17" id="KW-0460">Magnesium</keyword>
<keyword evidence="10 18" id="KW-0269">Exonuclease</keyword>
<dbReference type="EMBL" id="UFSP01000004">
    <property type="protein sequence ID" value="SSZ30429.1"/>
    <property type="molecule type" value="Genomic_DNA"/>
</dbReference>
<dbReference type="InterPro" id="IPR006054">
    <property type="entry name" value="DnaQ"/>
</dbReference>
<accession>A0A336N7T9</accession>
<evidence type="ECO:0000256" key="4">
    <source>
        <dbReference type="ARBA" id="ARBA00022679"/>
    </source>
</evidence>
<feature type="binding site" evidence="16">
    <location>
        <position position="168"/>
    </location>
    <ligand>
        <name>substrate</name>
    </ligand>
</feature>
<evidence type="ECO:0000256" key="18">
    <source>
        <dbReference type="RuleBase" id="RU364087"/>
    </source>
</evidence>
<dbReference type="InterPro" id="IPR013520">
    <property type="entry name" value="Ribonucl_H"/>
</dbReference>
<keyword evidence="9 18" id="KW-0378">Hydrolase</keyword>
<dbReference type="EC" id="2.7.7.7" evidence="2 18"/>
<dbReference type="FunFam" id="3.30.420.10:FF:000012">
    <property type="entry name" value="DNA polymerase III subunit epsilon"/>
    <property type="match status" value="1"/>
</dbReference>
<dbReference type="PANTHER" id="PTHR30231">
    <property type="entry name" value="DNA POLYMERASE III SUBUNIT EPSILON"/>
    <property type="match status" value="1"/>
</dbReference>
<evidence type="ECO:0000256" key="15">
    <source>
        <dbReference type="PIRSR" id="PIRSR606309-1"/>
    </source>
</evidence>
<evidence type="ECO:0000256" key="11">
    <source>
        <dbReference type="ARBA" id="ARBA00022842"/>
    </source>
</evidence>
<keyword evidence="7 18" id="KW-0540">Nuclease</keyword>
<dbReference type="CDD" id="cd06131">
    <property type="entry name" value="DNA_pol_III_epsilon_Ecoli_like"/>
    <property type="match status" value="1"/>
</dbReference>
<evidence type="ECO:0000256" key="3">
    <source>
        <dbReference type="ARBA" id="ARBA00020352"/>
    </source>
</evidence>
<dbReference type="GO" id="GO:0003677">
    <property type="term" value="F:DNA binding"/>
    <property type="evidence" value="ECO:0007669"/>
    <property type="project" value="InterPro"/>
</dbReference>
<comment type="subunit">
    <text evidence="18">DNA polymerase III contains a core (composed of alpha, epsilon and theta chains) that associates with a tau subunit. This core dimerizes to form the POLIII' complex. PolIII' associates with the gamma complex (composed of gamma, delta, delta', psi and chi chains) and with the beta chain to form the complete DNA polymerase III complex.</text>
</comment>
<evidence type="ECO:0000256" key="2">
    <source>
        <dbReference type="ARBA" id="ARBA00012417"/>
    </source>
</evidence>
<dbReference type="AlphaFoldDB" id="A0A336N7T9"/>
<feature type="binding site" evidence="16">
    <location>
        <position position="14"/>
    </location>
    <ligand>
        <name>substrate</name>
    </ligand>
</feature>
<dbReference type="PANTHER" id="PTHR30231:SF41">
    <property type="entry name" value="DNA POLYMERASE III SUBUNIT EPSILON"/>
    <property type="match status" value="1"/>
</dbReference>
<dbReference type="NCBIfam" id="TIGR00573">
    <property type="entry name" value="dnaq"/>
    <property type="match status" value="1"/>
</dbReference>
<feature type="binding site" evidence="17">
    <location>
        <position position="168"/>
    </location>
    <ligand>
        <name>a divalent metal cation</name>
        <dbReference type="ChEBI" id="CHEBI:60240"/>
        <label>1</label>
        <note>catalytic</note>
    </ligand>
</feature>
<dbReference type="InterPro" id="IPR036397">
    <property type="entry name" value="RNaseH_sf"/>
</dbReference>
<name>A0A336N7T9_AGGAP</name>
<evidence type="ECO:0000256" key="5">
    <source>
        <dbReference type="ARBA" id="ARBA00022695"/>
    </source>
</evidence>
<sequence length="263" mass="29855">MSIQTHQNRQIVLDTETTGMNQLGAHYEGHCIIEIGAVELINRRYTGNNFHIYIKPDRPIDPEAIKVHGITDEMLADKPDFSQIANEFIEYIKGAELLIHNAPFDVGFMDYEFRKLNLPIKTNDICTVTDTLVMARQMYPGKKNNLDALCSRLDIDNSKRTLHGALLDSEILADVYLAMTGGQTSLFDESEQDVIQQAVTHHQLKSAVTFSRNLRLLKPTEEELEAHLEYLKLINKKAKKLSVGSPYKRGNLAVKIIVHRLNK</sequence>
<dbReference type="GO" id="GO:0046872">
    <property type="term" value="F:metal ion binding"/>
    <property type="evidence" value="ECO:0007669"/>
    <property type="project" value="UniProtKB-KW"/>
</dbReference>
<feature type="binding site" evidence="17">
    <location>
        <position position="16"/>
    </location>
    <ligand>
        <name>a divalent metal cation</name>
        <dbReference type="ChEBI" id="CHEBI:60240"/>
        <label>1</label>
        <note>catalytic</note>
    </ligand>
</feature>
<comment type="cofactor">
    <cofactor evidence="17">
        <name>Mg(2+)</name>
        <dbReference type="ChEBI" id="CHEBI:18420"/>
    </cofactor>
    <cofactor evidence="17">
        <name>Mn(2+)</name>
        <dbReference type="ChEBI" id="CHEBI:29035"/>
    </cofactor>
    <text evidence="17">Binds 2 divalent metal cations. Magnesium or manganese.</text>
</comment>
<reference evidence="20 21" key="1">
    <citation type="submission" date="2018-06" db="EMBL/GenBank/DDBJ databases">
        <authorList>
            <consortium name="Pathogen Informatics"/>
            <person name="Doyle S."/>
        </authorList>
    </citation>
    <scope>NUCLEOTIDE SEQUENCE [LARGE SCALE GENOMIC DNA]</scope>
    <source>
        <strain evidence="20 21">NCTC5908</strain>
    </source>
</reference>
<evidence type="ECO:0000256" key="1">
    <source>
        <dbReference type="ARBA" id="ARBA00001936"/>
    </source>
</evidence>
<feature type="domain" description="Exonuclease" evidence="19">
    <location>
        <begin position="9"/>
        <end position="185"/>
    </location>
</feature>
<feature type="binding site" evidence="16">
    <location>
        <position position="63"/>
    </location>
    <ligand>
        <name>substrate</name>
    </ligand>
</feature>
<dbReference type="NCBIfam" id="TIGR01406">
    <property type="entry name" value="dnaQ_proteo"/>
    <property type="match status" value="1"/>
</dbReference>
<evidence type="ECO:0000256" key="10">
    <source>
        <dbReference type="ARBA" id="ARBA00022839"/>
    </source>
</evidence>
<dbReference type="GO" id="GO:0045004">
    <property type="term" value="P:DNA replication proofreading"/>
    <property type="evidence" value="ECO:0007669"/>
    <property type="project" value="TreeGrafter"/>
</dbReference>
<dbReference type="Proteomes" id="UP000253728">
    <property type="component" value="Unassembled WGS sequence"/>
</dbReference>
<dbReference type="InterPro" id="IPR012337">
    <property type="entry name" value="RNaseH-like_sf"/>
</dbReference>
<evidence type="ECO:0000256" key="7">
    <source>
        <dbReference type="ARBA" id="ARBA00022722"/>
    </source>
</evidence>
<keyword evidence="12 18" id="KW-0239">DNA-directed DNA polymerase</keyword>
<feature type="active site" description="Proton acceptor" evidence="15">
    <location>
        <position position="163"/>
    </location>
</feature>
<keyword evidence="4 18" id="KW-0808">Transferase</keyword>
<evidence type="ECO:0000256" key="14">
    <source>
        <dbReference type="ARBA" id="ARBA00049244"/>
    </source>
</evidence>
<evidence type="ECO:0000256" key="16">
    <source>
        <dbReference type="PIRSR" id="PIRSR606309-2"/>
    </source>
</evidence>
<gene>
    <name evidence="18 20" type="primary">dnaQ</name>
    <name evidence="20" type="ORF">NCTC5908_02259</name>
</gene>
<evidence type="ECO:0000256" key="6">
    <source>
        <dbReference type="ARBA" id="ARBA00022705"/>
    </source>
</evidence>
<dbReference type="NCBIfam" id="NF004316">
    <property type="entry name" value="PRK05711.1"/>
    <property type="match status" value="1"/>
</dbReference>
<evidence type="ECO:0000256" key="13">
    <source>
        <dbReference type="ARBA" id="ARBA00023211"/>
    </source>
</evidence>
<comment type="function">
    <text evidence="18">DNA polymerase III is a complex, multichain enzyme responsible for most of the replicative synthesis in bacteria. The epsilon subunit contain the editing function and is a proofreading 3'-5' exonuclease.</text>
</comment>
<feature type="binding site" evidence="16">
    <location>
        <position position="16"/>
    </location>
    <ligand>
        <name>substrate</name>
    </ligand>
</feature>
<keyword evidence="8 17" id="KW-0479">Metal-binding</keyword>
<evidence type="ECO:0000256" key="12">
    <source>
        <dbReference type="ARBA" id="ARBA00022932"/>
    </source>
</evidence>
<dbReference type="Gene3D" id="3.30.420.10">
    <property type="entry name" value="Ribonuclease H-like superfamily/Ribonuclease H"/>
    <property type="match status" value="1"/>
</dbReference>
<dbReference type="GO" id="GO:0003887">
    <property type="term" value="F:DNA-directed DNA polymerase activity"/>
    <property type="evidence" value="ECO:0007669"/>
    <property type="project" value="UniProtKB-KW"/>
</dbReference>
<keyword evidence="6 18" id="KW-0235">DNA replication</keyword>
<feature type="binding site" evidence="16">
    <location>
        <position position="68"/>
    </location>
    <ligand>
        <name>substrate</name>
    </ligand>
</feature>
<dbReference type="SMART" id="SM00479">
    <property type="entry name" value="EXOIII"/>
    <property type="match status" value="1"/>
</dbReference>
<feature type="binding site" evidence="17">
    <location>
        <position position="14"/>
    </location>
    <ligand>
        <name>a divalent metal cation</name>
        <dbReference type="ChEBI" id="CHEBI:60240"/>
        <label>1</label>
        <note>catalytic</note>
    </ligand>
</feature>
<evidence type="ECO:0000256" key="17">
    <source>
        <dbReference type="PIRSR" id="PIRSR606309-3"/>
    </source>
</evidence>
<evidence type="ECO:0000259" key="19">
    <source>
        <dbReference type="SMART" id="SM00479"/>
    </source>
</evidence>
<dbReference type="GO" id="GO:0008408">
    <property type="term" value="F:3'-5' exonuclease activity"/>
    <property type="evidence" value="ECO:0007669"/>
    <property type="project" value="TreeGrafter"/>
</dbReference>
<proteinExistence type="predicted"/>
<organism evidence="20 21">
    <name type="scientific">Aggregatibacter aphrophilus</name>
    <name type="common">Haemophilus aphrophilus</name>
    <dbReference type="NCBI Taxonomy" id="732"/>
    <lineage>
        <taxon>Bacteria</taxon>
        <taxon>Pseudomonadati</taxon>
        <taxon>Pseudomonadota</taxon>
        <taxon>Gammaproteobacteria</taxon>
        <taxon>Pasteurellales</taxon>
        <taxon>Pasteurellaceae</taxon>
        <taxon>Aggregatibacter</taxon>
    </lineage>
</organism>
<keyword evidence="13 17" id="KW-0464">Manganese</keyword>
<dbReference type="GO" id="GO:0005829">
    <property type="term" value="C:cytosol"/>
    <property type="evidence" value="ECO:0007669"/>
    <property type="project" value="TreeGrafter"/>
</dbReference>
<protein>
    <recommendedName>
        <fullName evidence="3 18">DNA polymerase III subunit epsilon</fullName>
        <ecNumber evidence="2 18">2.7.7.7</ecNumber>
    </recommendedName>
</protein>